<dbReference type="OrthoDB" id="332175at2"/>
<proteinExistence type="predicted"/>
<keyword evidence="3" id="KW-1185">Reference proteome</keyword>
<gene>
    <name evidence="2" type="ORF">E6C76_16925</name>
</gene>
<keyword evidence="1" id="KW-1133">Transmembrane helix</keyword>
<dbReference type="EMBL" id="SSOC01000006">
    <property type="protein sequence ID" value="THF63181.1"/>
    <property type="molecule type" value="Genomic_DNA"/>
</dbReference>
<sequence>MAFVLTLGWSGLASADATESPTGDRGADMAADLVLVRPLGLIGAVLGTVGFVVALPFTLPSGSAGDTAKAWIGAPLEYTFNRPLGEFHVCGEERRPCGTGTPR</sequence>
<evidence type="ECO:0000313" key="2">
    <source>
        <dbReference type="EMBL" id="THF63181.1"/>
    </source>
</evidence>
<keyword evidence="1" id="KW-0812">Transmembrane</keyword>
<protein>
    <submittedName>
        <fullName evidence="2">Uncharacterized protein</fullName>
    </submittedName>
</protein>
<dbReference type="AlphaFoldDB" id="A0A4S4AVC7"/>
<name>A0A4S4AVC7_9RHOO</name>
<reference evidence="2 3" key="1">
    <citation type="submission" date="2019-04" db="EMBL/GenBank/DDBJ databases">
        <title>Azoarcus nasutitermitis sp. nov. isolated from termite nest.</title>
        <authorList>
            <person name="Lin S.-Y."/>
            <person name="Hameed A."/>
            <person name="Hsu Y.-H."/>
            <person name="Young C.-C."/>
        </authorList>
    </citation>
    <scope>NUCLEOTIDE SEQUENCE [LARGE SCALE GENOMIC DNA]</scope>
    <source>
        <strain evidence="2 3">CC-YHH838</strain>
    </source>
</reference>
<feature type="transmembrane region" description="Helical" evidence="1">
    <location>
        <begin position="39"/>
        <end position="59"/>
    </location>
</feature>
<evidence type="ECO:0000313" key="3">
    <source>
        <dbReference type="Proteomes" id="UP000308430"/>
    </source>
</evidence>
<comment type="caution">
    <text evidence="2">The sequence shown here is derived from an EMBL/GenBank/DDBJ whole genome shotgun (WGS) entry which is preliminary data.</text>
</comment>
<organism evidence="2 3">
    <name type="scientific">Pseudothauera nasutitermitis</name>
    <dbReference type="NCBI Taxonomy" id="2565930"/>
    <lineage>
        <taxon>Bacteria</taxon>
        <taxon>Pseudomonadati</taxon>
        <taxon>Pseudomonadota</taxon>
        <taxon>Betaproteobacteria</taxon>
        <taxon>Rhodocyclales</taxon>
        <taxon>Zoogloeaceae</taxon>
        <taxon>Pseudothauera</taxon>
    </lineage>
</organism>
<dbReference type="Proteomes" id="UP000308430">
    <property type="component" value="Unassembled WGS sequence"/>
</dbReference>
<keyword evidence="1" id="KW-0472">Membrane</keyword>
<evidence type="ECO:0000256" key="1">
    <source>
        <dbReference type="SAM" id="Phobius"/>
    </source>
</evidence>
<accession>A0A4S4AVC7</accession>